<evidence type="ECO:0000313" key="3">
    <source>
        <dbReference type="EMBL" id="KAD5802755.1"/>
    </source>
</evidence>
<dbReference type="OrthoDB" id="1305902at2759"/>
<dbReference type="InterPro" id="IPR004252">
    <property type="entry name" value="Probable_transposase_24"/>
</dbReference>
<organism evidence="3 4">
    <name type="scientific">Mikania micrantha</name>
    <name type="common">bitter vine</name>
    <dbReference type="NCBI Taxonomy" id="192012"/>
    <lineage>
        <taxon>Eukaryota</taxon>
        <taxon>Viridiplantae</taxon>
        <taxon>Streptophyta</taxon>
        <taxon>Embryophyta</taxon>
        <taxon>Tracheophyta</taxon>
        <taxon>Spermatophyta</taxon>
        <taxon>Magnoliopsida</taxon>
        <taxon>eudicotyledons</taxon>
        <taxon>Gunneridae</taxon>
        <taxon>Pentapetalae</taxon>
        <taxon>asterids</taxon>
        <taxon>campanulids</taxon>
        <taxon>Asterales</taxon>
        <taxon>Asteraceae</taxon>
        <taxon>Asteroideae</taxon>
        <taxon>Heliantheae alliance</taxon>
        <taxon>Eupatorieae</taxon>
        <taxon>Mikania</taxon>
    </lineage>
</organism>
<sequence length="800" mass="90636">MQCIYIMDDSQGNRSGGGSGTRGGKVAPGNRGGSGNRGGNGTRGGSVRTRGGCNTRGIHIQEPDSRTGANDTSRKRGSQDSSSKGKGKKSLEDGEYRQICGRHVVVRGGGNGGGVAGSHSCVARGDEMADMAGVFRNSMLLHDIDDNEDEYDYDEDDGSHHDDVGENDGSEDVDFEDVGGERPLIKRVGRKFACGVIHRSAIDILQQNIDGDWATFAQTKWRWDPRDDQHTYEGFVNVLKDRFPDIMKELRDASRNKARADGHIIVPTEYKFDIICDYPPDKVPLERWQRLCKMWNTPEWLKKSQAGRNNRKNDRSCHTGGSMGFEEHRIRMEKQKGEKVGYTFVFVDTHATKATKKRLRDGEITIDDLDKLEFVTEKSKKAYISFTKELEKVYGSDKDHNLDRDELVVWESLNPNSRFGIGSSDPRFVVTGTPSSFSGSTSYVDSLQSHEFDGKDHEDPNLHIAGFLEICATFKINGASDDAIRLRLFPFTLRDRAKAWLISLPSGCITTWNQMSEKLFEKYFPPKKTAKLRARILSFQQDDVETFYEAWERFKDLMRKVPHHGLELWRQCEKFYNGLDVSRRQWLDSYAGGDFGVKRPREAFELLEKAARKNYSQQALRDKAPKQGVHQVDSYTALTAQLEALSNKIEQMSINKVNKVQSCCEICGGAHHSGECSIRDRSVHEQPDPEKRSNLEDMVARLLANSESQSQLAQKQNQYMEDCFHKHETELRNQKASMQRISQHPTHKLLGKLMKLEQYLDRVHHHSKETSDIIVSSYPLPLAELRAIIFLVTWTPTAHT</sequence>
<evidence type="ECO:0000259" key="2">
    <source>
        <dbReference type="Pfam" id="PF03732"/>
    </source>
</evidence>
<reference evidence="3 4" key="1">
    <citation type="submission" date="2019-05" db="EMBL/GenBank/DDBJ databases">
        <title>Mikania micrantha, genome provides insights into the molecular mechanism of rapid growth.</title>
        <authorList>
            <person name="Liu B."/>
        </authorList>
    </citation>
    <scope>NUCLEOTIDE SEQUENCE [LARGE SCALE GENOMIC DNA]</scope>
    <source>
        <strain evidence="3">NLD-2019</strain>
        <tissue evidence="3">Leaf</tissue>
    </source>
</reference>
<comment type="caution">
    <text evidence="3">The sequence shown here is derived from an EMBL/GenBank/DDBJ whole genome shotgun (WGS) entry which is preliminary data.</text>
</comment>
<feature type="compositionally biased region" description="Acidic residues" evidence="1">
    <location>
        <begin position="165"/>
        <end position="177"/>
    </location>
</feature>
<evidence type="ECO:0000313" key="4">
    <source>
        <dbReference type="Proteomes" id="UP000326396"/>
    </source>
</evidence>
<dbReference type="AlphaFoldDB" id="A0A5N6P3M8"/>
<proteinExistence type="predicted"/>
<feature type="compositionally biased region" description="Gly residues" evidence="1">
    <location>
        <begin position="30"/>
        <end position="44"/>
    </location>
</feature>
<protein>
    <recommendedName>
        <fullName evidence="2">Retrotransposon gag domain-containing protein</fullName>
    </recommendedName>
</protein>
<dbReference type="PANTHER" id="PTHR33223">
    <property type="entry name" value="CCHC-TYPE DOMAIN-CONTAINING PROTEIN"/>
    <property type="match status" value="1"/>
</dbReference>
<dbReference type="Pfam" id="PF03732">
    <property type="entry name" value="Retrotrans_gag"/>
    <property type="match status" value="1"/>
</dbReference>
<dbReference type="InterPro" id="IPR005162">
    <property type="entry name" value="Retrotrans_gag_dom"/>
</dbReference>
<feature type="region of interest" description="Disordered" evidence="1">
    <location>
        <begin position="148"/>
        <end position="177"/>
    </location>
</feature>
<accession>A0A5N6P3M8</accession>
<dbReference type="Proteomes" id="UP000326396">
    <property type="component" value="Linkage Group LG15"/>
</dbReference>
<feature type="region of interest" description="Disordered" evidence="1">
    <location>
        <begin position="7"/>
        <end position="94"/>
    </location>
</feature>
<feature type="domain" description="Retrotransposon gag" evidence="2">
    <location>
        <begin position="487"/>
        <end position="580"/>
    </location>
</feature>
<evidence type="ECO:0000256" key="1">
    <source>
        <dbReference type="SAM" id="MobiDB-lite"/>
    </source>
</evidence>
<name>A0A5N6P3M8_9ASTR</name>
<gene>
    <name evidence="3" type="ORF">E3N88_14115</name>
</gene>
<feature type="compositionally biased region" description="Acidic residues" evidence="1">
    <location>
        <begin position="148"/>
        <end position="157"/>
    </location>
</feature>
<dbReference type="Pfam" id="PF03004">
    <property type="entry name" value="Transposase_24"/>
    <property type="match status" value="1"/>
</dbReference>
<dbReference type="EMBL" id="SZYD01000007">
    <property type="protein sequence ID" value="KAD5802755.1"/>
    <property type="molecule type" value="Genomic_DNA"/>
</dbReference>
<keyword evidence="4" id="KW-1185">Reference proteome</keyword>
<dbReference type="PANTHER" id="PTHR33223:SF11">
    <property type="entry name" value="ELEMENT PROTEIN, PUTATIVE-RELATED"/>
    <property type="match status" value="1"/>
</dbReference>
<feature type="compositionally biased region" description="Gly residues" evidence="1">
    <location>
        <begin position="14"/>
        <end position="23"/>
    </location>
</feature>